<evidence type="ECO:0000256" key="3">
    <source>
        <dbReference type="ARBA" id="ARBA00022980"/>
    </source>
</evidence>
<gene>
    <name evidence="7" type="ORF">GGX14DRAFT_504195</name>
</gene>
<sequence length="99" mass="11297">MLNCKPPLRLDYFVPRNVRHHLPVYTQFRSGGAQCFILIKNIQGHTPALASDLKTTLFDPADPAAAYLRVEQHANRIVIKGARRAWKDSVVDWLRARGF</sequence>
<dbReference type="GO" id="GO:0003735">
    <property type="term" value="F:structural constituent of ribosome"/>
    <property type="evidence" value="ECO:0007669"/>
    <property type="project" value="InterPro"/>
</dbReference>
<evidence type="ECO:0000256" key="6">
    <source>
        <dbReference type="ARBA" id="ARBA00035191"/>
    </source>
</evidence>
<evidence type="ECO:0000313" key="8">
    <source>
        <dbReference type="Proteomes" id="UP001219525"/>
    </source>
</evidence>
<evidence type="ECO:0000313" key="7">
    <source>
        <dbReference type="EMBL" id="KAJ7197182.1"/>
    </source>
</evidence>
<dbReference type="PANTHER" id="PTHR13477">
    <property type="entry name" value="MITOCHONDRIAL 39S RIBOSOMAL PROTEIN L49"/>
    <property type="match status" value="1"/>
</dbReference>
<evidence type="ECO:0000256" key="5">
    <source>
        <dbReference type="ARBA" id="ARBA00023274"/>
    </source>
</evidence>
<comment type="subcellular location">
    <subcellularLocation>
        <location evidence="1">Mitochondrion</location>
    </subcellularLocation>
</comment>
<dbReference type="GO" id="GO:0005762">
    <property type="term" value="C:mitochondrial large ribosomal subunit"/>
    <property type="evidence" value="ECO:0007669"/>
    <property type="project" value="TreeGrafter"/>
</dbReference>
<evidence type="ECO:0000256" key="1">
    <source>
        <dbReference type="ARBA" id="ARBA00004173"/>
    </source>
</evidence>
<comment type="caution">
    <text evidence="7">The sequence shown here is derived from an EMBL/GenBank/DDBJ whole genome shotgun (WGS) entry which is preliminary data.</text>
</comment>
<evidence type="ECO:0000256" key="2">
    <source>
        <dbReference type="ARBA" id="ARBA00005677"/>
    </source>
</evidence>
<dbReference type="PANTHER" id="PTHR13477:SF0">
    <property type="entry name" value="LARGE RIBOSOMAL SUBUNIT PROTEIN ML49"/>
    <property type="match status" value="1"/>
</dbReference>
<evidence type="ECO:0000256" key="4">
    <source>
        <dbReference type="ARBA" id="ARBA00023128"/>
    </source>
</evidence>
<dbReference type="Proteomes" id="UP001219525">
    <property type="component" value="Unassembled WGS sequence"/>
</dbReference>
<reference evidence="7" key="1">
    <citation type="submission" date="2023-03" db="EMBL/GenBank/DDBJ databases">
        <title>Massive genome expansion in bonnet fungi (Mycena s.s.) driven by repeated elements and novel gene families across ecological guilds.</title>
        <authorList>
            <consortium name="Lawrence Berkeley National Laboratory"/>
            <person name="Harder C.B."/>
            <person name="Miyauchi S."/>
            <person name="Viragh M."/>
            <person name="Kuo A."/>
            <person name="Thoen E."/>
            <person name="Andreopoulos B."/>
            <person name="Lu D."/>
            <person name="Skrede I."/>
            <person name="Drula E."/>
            <person name="Henrissat B."/>
            <person name="Morin E."/>
            <person name="Kohler A."/>
            <person name="Barry K."/>
            <person name="LaButti K."/>
            <person name="Morin E."/>
            <person name="Salamov A."/>
            <person name="Lipzen A."/>
            <person name="Mereny Z."/>
            <person name="Hegedus B."/>
            <person name="Baldrian P."/>
            <person name="Stursova M."/>
            <person name="Weitz H."/>
            <person name="Taylor A."/>
            <person name="Grigoriev I.V."/>
            <person name="Nagy L.G."/>
            <person name="Martin F."/>
            <person name="Kauserud H."/>
        </authorList>
    </citation>
    <scope>NUCLEOTIDE SEQUENCE</scope>
    <source>
        <strain evidence="7">9144</strain>
    </source>
</reference>
<proteinExistence type="inferred from homology"/>
<dbReference type="GO" id="GO:0006412">
    <property type="term" value="P:translation"/>
    <property type="evidence" value="ECO:0007669"/>
    <property type="project" value="InterPro"/>
</dbReference>
<keyword evidence="8" id="KW-1185">Reference proteome</keyword>
<accession>A0AAD6Y700</accession>
<dbReference type="EMBL" id="JARJCW010000079">
    <property type="protein sequence ID" value="KAJ7197182.1"/>
    <property type="molecule type" value="Genomic_DNA"/>
</dbReference>
<dbReference type="Pfam" id="PF05046">
    <property type="entry name" value="Img2"/>
    <property type="match status" value="1"/>
</dbReference>
<keyword evidence="4" id="KW-0496">Mitochondrion</keyword>
<name>A0AAD6Y700_9AGAR</name>
<dbReference type="Gene3D" id="3.30.780.10">
    <property type="entry name" value="SUI1-like domain"/>
    <property type="match status" value="1"/>
</dbReference>
<comment type="similarity">
    <text evidence="2">Belongs to the mitochondrion-specific ribosomal protein mL49 family.</text>
</comment>
<keyword evidence="3 7" id="KW-0689">Ribosomal protein</keyword>
<organism evidence="7 8">
    <name type="scientific">Mycena pura</name>
    <dbReference type="NCBI Taxonomy" id="153505"/>
    <lineage>
        <taxon>Eukaryota</taxon>
        <taxon>Fungi</taxon>
        <taxon>Dikarya</taxon>
        <taxon>Basidiomycota</taxon>
        <taxon>Agaricomycotina</taxon>
        <taxon>Agaricomycetes</taxon>
        <taxon>Agaricomycetidae</taxon>
        <taxon>Agaricales</taxon>
        <taxon>Marasmiineae</taxon>
        <taxon>Mycenaceae</taxon>
        <taxon>Mycena</taxon>
    </lineage>
</organism>
<keyword evidence="5" id="KW-0687">Ribonucleoprotein</keyword>
<dbReference type="AlphaFoldDB" id="A0AAD6Y700"/>
<protein>
    <recommendedName>
        <fullName evidence="6">Large ribosomal subunit protein mL49</fullName>
    </recommendedName>
</protein>
<dbReference type="InterPro" id="IPR007740">
    <property type="entry name" value="Ribosomal_mL49"/>
</dbReference>